<evidence type="ECO:0000256" key="6">
    <source>
        <dbReference type="SAM" id="Coils"/>
    </source>
</evidence>
<gene>
    <name evidence="10" type="ORF">CEV34_1318</name>
    <name evidence="9" type="ORF">EHE22_14540</name>
</gene>
<dbReference type="STRING" id="419475.A8A54_16970"/>
<keyword evidence="10" id="KW-0378">Hydrolase</keyword>
<dbReference type="FunFam" id="3.40.50.300:FF:001320">
    <property type="entry name" value="Heme ABC transporter ATP-binding protein"/>
    <property type="match status" value="1"/>
</dbReference>
<dbReference type="SUPFAM" id="SSF52540">
    <property type="entry name" value="P-loop containing nucleoside triphosphate hydrolases"/>
    <property type="match status" value="2"/>
</dbReference>
<keyword evidence="6" id="KW-0175">Coiled coil</keyword>
<dbReference type="GO" id="GO:0016887">
    <property type="term" value="F:ATP hydrolysis activity"/>
    <property type="evidence" value="ECO:0007669"/>
    <property type="project" value="InterPro"/>
</dbReference>
<dbReference type="GO" id="GO:0005886">
    <property type="term" value="C:plasma membrane"/>
    <property type="evidence" value="ECO:0007669"/>
    <property type="project" value="UniProtKB-SubCell"/>
</dbReference>
<dbReference type="Proteomes" id="UP000526233">
    <property type="component" value="Unassembled WGS sequence"/>
</dbReference>
<evidence type="ECO:0000313" key="12">
    <source>
        <dbReference type="Proteomes" id="UP000526233"/>
    </source>
</evidence>
<evidence type="ECO:0000256" key="1">
    <source>
        <dbReference type="ARBA" id="ARBA00004533"/>
    </source>
</evidence>
<dbReference type="PANTHER" id="PTHR19211">
    <property type="entry name" value="ATP-BINDING TRANSPORT PROTEIN-RELATED"/>
    <property type="match status" value="1"/>
</dbReference>
<dbReference type="InterPro" id="IPR017871">
    <property type="entry name" value="ABC_transporter-like_CS"/>
</dbReference>
<dbReference type="PROSITE" id="PS00211">
    <property type="entry name" value="ABC_TRANSPORTER_1"/>
    <property type="match status" value="1"/>
</dbReference>
<feature type="domain" description="ABC transporter" evidence="8">
    <location>
        <begin position="337"/>
        <end position="525"/>
    </location>
</feature>
<comment type="caution">
    <text evidence="10">The sequence shown here is derived from an EMBL/GenBank/DDBJ whole genome shotgun (WGS) entry which is preliminary data.</text>
</comment>
<feature type="domain" description="ABC transporter" evidence="8">
    <location>
        <begin position="5"/>
        <end position="234"/>
    </location>
</feature>
<dbReference type="PROSITE" id="PS50893">
    <property type="entry name" value="ABC_TRANSPORTER_2"/>
    <property type="match status" value="2"/>
</dbReference>
<keyword evidence="5 10" id="KW-0067">ATP-binding</keyword>
<comment type="similarity">
    <text evidence="2">Belongs to the ABC transporter superfamily.</text>
</comment>
<keyword evidence="4" id="KW-0547">Nucleotide-binding</keyword>
<dbReference type="InterPro" id="IPR050611">
    <property type="entry name" value="ABCF"/>
</dbReference>
<dbReference type="Pfam" id="PF00005">
    <property type="entry name" value="ABC_tran"/>
    <property type="match status" value="2"/>
</dbReference>
<evidence type="ECO:0000256" key="4">
    <source>
        <dbReference type="ARBA" id="ARBA00022741"/>
    </source>
</evidence>
<organism evidence="10 11">
    <name type="scientific">Brucella pseudogrignonensis</name>
    <dbReference type="NCBI Taxonomy" id="419475"/>
    <lineage>
        <taxon>Bacteria</taxon>
        <taxon>Pseudomonadati</taxon>
        <taxon>Pseudomonadota</taxon>
        <taxon>Alphaproteobacteria</taxon>
        <taxon>Hyphomicrobiales</taxon>
        <taxon>Brucellaceae</taxon>
        <taxon>Brucella/Ochrobactrum group</taxon>
        <taxon>Brucella</taxon>
    </lineage>
</organism>
<feature type="region of interest" description="Disordered" evidence="7">
    <location>
        <begin position="251"/>
        <end position="270"/>
    </location>
</feature>
<dbReference type="EMBL" id="NNRM01000016">
    <property type="protein sequence ID" value="OYR28142.1"/>
    <property type="molecule type" value="Genomic_DNA"/>
</dbReference>
<evidence type="ECO:0000256" key="7">
    <source>
        <dbReference type="SAM" id="MobiDB-lite"/>
    </source>
</evidence>
<evidence type="ECO:0000256" key="5">
    <source>
        <dbReference type="ARBA" id="ARBA00022840"/>
    </source>
</evidence>
<dbReference type="SMART" id="SM00382">
    <property type="entry name" value="AAA"/>
    <property type="match status" value="2"/>
</dbReference>
<protein>
    <submittedName>
        <fullName evidence="9">ABC-F family ATP-binding cassette domain-containing protein</fullName>
    </submittedName>
    <submittedName>
        <fullName evidence="10">Heme ABC exporter, ATP-binding protein CcmA</fullName>
        <ecNumber evidence="10">3.6.3.41</ecNumber>
    </submittedName>
</protein>
<feature type="coiled-coil region" evidence="6">
    <location>
        <begin position="294"/>
        <end position="321"/>
    </location>
</feature>
<dbReference type="AlphaFoldDB" id="A0A256GM02"/>
<reference evidence="9 12" key="2">
    <citation type="submission" date="2018-11" db="EMBL/GenBank/DDBJ databases">
        <title>Genome sequencing and analysis.</title>
        <authorList>
            <person name="Huang Y.-T."/>
        </authorList>
    </citation>
    <scope>NUCLEOTIDE SEQUENCE [LARGE SCALE GENOMIC DNA]</scope>
    <source>
        <strain evidence="9 12">SHIN</strain>
    </source>
</reference>
<evidence type="ECO:0000259" key="8">
    <source>
        <dbReference type="PROSITE" id="PS50893"/>
    </source>
</evidence>
<evidence type="ECO:0000256" key="2">
    <source>
        <dbReference type="ARBA" id="ARBA00005417"/>
    </source>
</evidence>
<dbReference type="EC" id="3.6.3.41" evidence="10"/>
<dbReference type="RefSeq" id="WP_007872158.1">
    <property type="nucleotide sequence ID" value="NZ_CAXURC020000001.1"/>
</dbReference>
<proteinExistence type="inferred from homology"/>
<dbReference type="Gene3D" id="3.40.50.300">
    <property type="entry name" value="P-loop containing nucleotide triphosphate hydrolases"/>
    <property type="match status" value="2"/>
</dbReference>
<evidence type="ECO:0000313" key="10">
    <source>
        <dbReference type="EMBL" id="OYR28142.1"/>
    </source>
</evidence>
<reference evidence="10 11" key="1">
    <citation type="submission" date="2017-07" db="EMBL/GenBank/DDBJ databases">
        <title>Phylogenetic study on the rhizospheric bacterium Ochrobactrum sp. A44.</title>
        <authorList>
            <person name="Krzyzanowska D.M."/>
            <person name="Ossowicki A."/>
            <person name="Rajewska M."/>
            <person name="Maciag T."/>
            <person name="Kaczynski Z."/>
            <person name="Czerwicka M."/>
            <person name="Jafra S."/>
        </authorList>
    </citation>
    <scope>NUCLEOTIDE SEQUENCE [LARGE SCALE GENOMIC DNA]</scope>
    <source>
        <strain evidence="10 11">CCUG 30717</strain>
    </source>
</reference>
<dbReference type="Proteomes" id="UP000216188">
    <property type="component" value="Unassembled WGS sequence"/>
</dbReference>
<accession>A0A256GM02</accession>
<dbReference type="InterPro" id="IPR003593">
    <property type="entry name" value="AAA+_ATPase"/>
</dbReference>
<dbReference type="CDD" id="cd03221">
    <property type="entry name" value="ABCF_EF-3"/>
    <property type="match status" value="2"/>
</dbReference>
<name>A0A256GM02_9HYPH</name>
<keyword evidence="11" id="KW-1185">Reference proteome</keyword>
<dbReference type="GO" id="GO:0005524">
    <property type="term" value="F:ATP binding"/>
    <property type="evidence" value="ECO:0007669"/>
    <property type="project" value="UniProtKB-KW"/>
</dbReference>
<evidence type="ECO:0000313" key="11">
    <source>
        <dbReference type="Proteomes" id="UP000216188"/>
    </source>
</evidence>
<comment type="subcellular location">
    <subcellularLocation>
        <location evidence="1">Cell inner membrane</location>
    </subcellularLocation>
</comment>
<evidence type="ECO:0000256" key="3">
    <source>
        <dbReference type="ARBA" id="ARBA00022737"/>
    </source>
</evidence>
<dbReference type="EMBL" id="PKQI01000002">
    <property type="protein sequence ID" value="NNV21647.1"/>
    <property type="molecule type" value="Genomic_DNA"/>
</dbReference>
<evidence type="ECO:0000313" key="9">
    <source>
        <dbReference type="EMBL" id="NNV21647.1"/>
    </source>
</evidence>
<dbReference type="PANTHER" id="PTHR19211:SF6">
    <property type="entry name" value="BLL7188 PROTEIN"/>
    <property type="match status" value="1"/>
</dbReference>
<keyword evidence="3" id="KW-0677">Repeat</keyword>
<dbReference type="InterPro" id="IPR027417">
    <property type="entry name" value="P-loop_NTPase"/>
</dbReference>
<sequence length="525" mass="57040">MSSLLTLQDISCVTADGRTLFSGINFSVTEGRIGLVGRNGIGKSTLLKIMSGDLLPSSGTVTRSSRIGMLAQNVGGDAQQTLADLFDARDAFEMLERIEAGAGTDVDFEQADWLLPQRFDEALLSFGLSLSPQTRLSELSGGQQTRAALAALLFQKPDLILLDEPTNNLDRDGRQAVADMLANWQGAAVVVSHDRELLRSMDAIAELSQGALALYGGNWDFYHERKELEREGAARDLELAQRDVKQVRLKAQEAAERQAKSDARGRKSRADAGMSKLLLDARADKAQKTGGRGELLAERNAERAQSQLREAEAKVERIKKMRFHVDASLSPSGRVVLEMFDVFGGPVPENPVIRDFSLRIVGPERIVIRGANGAGKTSLLRLIAGDLQPASGEIRRFVPVAMFDQQMSLMDRCTTLYENFRRLNKGASDNDAHAALARFSFRGEGASRLAGSLSGGELLRAALACILGGTLKPELLILDEPTNHLDIDSIEALETALSDYEGGLLLVSHDQAFLDAIGIERVIEL</sequence>
<dbReference type="InterPro" id="IPR003439">
    <property type="entry name" value="ABC_transporter-like_ATP-bd"/>
</dbReference>